<proteinExistence type="predicted"/>
<dbReference type="AlphaFoldDB" id="A0AAU9UBG7"/>
<organism evidence="1 2">
    <name type="scientific">Euphydryas editha</name>
    <name type="common">Edith's checkerspot</name>
    <dbReference type="NCBI Taxonomy" id="104508"/>
    <lineage>
        <taxon>Eukaryota</taxon>
        <taxon>Metazoa</taxon>
        <taxon>Ecdysozoa</taxon>
        <taxon>Arthropoda</taxon>
        <taxon>Hexapoda</taxon>
        <taxon>Insecta</taxon>
        <taxon>Pterygota</taxon>
        <taxon>Neoptera</taxon>
        <taxon>Endopterygota</taxon>
        <taxon>Lepidoptera</taxon>
        <taxon>Glossata</taxon>
        <taxon>Ditrysia</taxon>
        <taxon>Papilionoidea</taxon>
        <taxon>Nymphalidae</taxon>
        <taxon>Nymphalinae</taxon>
        <taxon>Euphydryas</taxon>
    </lineage>
</organism>
<protein>
    <submittedName>
        <fullName evidence="1">Uncharacterized protein</fullName>
    </submittedName>
</protein>
<keyword evidence="2" id="KW-1185">Reference proteome</keyword>
<evidence type="ECO:0000313" key="1">
    <source>
        <dbReference type="EMBL" id="CAH2095432.1"/>
    </source>
</evidence>
<comment type="caution">
    <text evidence="1">The sequence shown here is derived from an EMBL/GenBank/DDBJ whole genome shotgun (WGS) entry which is preliminary data.</text>
</comment>
<evidence type="ECO:0000313" key="2">
    <source>
        <dbReference type="Proteomes" id="UP001153954"/>
    </source>
</evidence>
<dbReference type="Proteomes" id="UP001153954">
    <property type="component" value="Unassembled WGS sequence"/>
</dbReference>
<name>A0AAU9UBG7_EUPED</name>
<accession>A0AAU9UBG7</accession>
<reference evidence="1" key="1">
    <citation type="submission" date="2022-03" db="EMBL/GenBank/DDBJ databases">
        <authorList>
            <person name="Tunstrom K."/>
        </authorList>
    </citation>
    <scope>NUCLEOTIDE SEQUENCE</scope>
</reference>
<gene>
    <name evidence="1" type="ORF">EEDITHA_LOCUS10884</name>
</gene>
<dbReference type="EMBL" id="CAKOGL010000015">
    <property type="protein sequence ID" value="CAH2095432.1"/>
    <property type="molecule type" value="Genomic_DNA"/>
</dbReference>
<sequence length="105" mass="11965">MDVKSWQAKGDEIKKKVKERKESIQQAFRRETGLLLDVVKQGSINTNTVNTARRFFGNPELTARLTGLDVKLIRRMAIILQCISSGEKINTESFGCFAVKQQIYM</sequence>